<sequence>MVSNRNDVVEVRYYRDHLIESGIPYVTYGEYRSQHAVSAKTISRTWITNNSEIRQIDHQGEVTSRLRWRPDK</sequence>
<evidence type="ECO:0000313" key="2">
    <source>
        <dbReference type="Proteomes" id="UP000824469"/>
    </source>
</evidence>
<keyword evidence="2" id="KW-1185">Reference proteome</keyword>
<comment type="caution">
    <text evidence="1">The sequence shown here is derived from an EMBL/GenBank/DDBJ whole genome shotgun (WGS) entry which is preliminary data.</text>
</comment>
<evidence type="ECO:0000313" key="1">
    <source>
        <dbReference type="EMBL" id="KAH9298118.1"/>
    </source>
</evidence>
<reference evidence="1 2" key="1">
    <citation type="journal article" date="2021" name="Nat. Plants">
        <title>The Taxus genome provides insights into paclitaxel biosynthesis.</title>
        <authorList>
            <person name="Xiong X."/>
            <person name="Gou J."/>
            <person name="Liao Q."/>
            <person name="Li Y."/>
            <person name="Zhou Q."/>
            <person name="Bi G."/>
            <person name="Li C."/>
            <person name="Du R."/>
            <person name="Wang X."/>
            <person name="Sun T."/>
            <person name="Guo L."/>
            <person name="Liang H."/>
            <person name="Lu P."/>
            <person name="Wu Y."/>
            <person name="Zhang Z."/>
            <person name="Ro D.K."/>
            <person name="Shang Y."/>
            <person name="Huang S."/>
            <person name="Yan J."/>
        </authorList>
    </citation>
    <scope>NUCLEOTIDE SEQUENCE [LARGE SCALE GENOMIC DNA]</scope>
    <source>
        <strain evidence="1">Ta-2019</strain>
    </source>
</reference>
<dbReference type="EMBL" id="JAHRHJ020000010">
    <property type="protein sequence ID" value="KAH9298118.1"/>
    <property type="molecule type" value="Genomic_DNA"/>
</dbReference>
<gene>
    <name evidence="1" type="ORF">KI387_029800</name>
</gene>
<protein>
    <submittedName>
        <fullName evidence="1">Uncharacterized protein</fullName>
    </submittedName>
</protein>
<organism evidence="1 2">
    <name type="scientific">Taxus chinensis</name>
    <name type="common">Chinese yew</name>
    <name type="synonym">Taxus wallichiana var. chinensis</name>
    <dbReference type="NCBI Taxonomy" id="29808"/>
    <lineage>
        <taxon>Eukaryota</taxon>
        <taxon>Viridiplantae</taxon>
        <taxon>Streptophyta</taxon>
        <taxon>Embryophyta</taxon>
        <taxon>Tracheophyta</taxon>
        <taxon>Spermatophyta</taxon>
        <taxon>Pinopsida</taxon>
        <taxon>Pinidae</taxon>
        <taxon>Conifers II</taxon>
        <taxon>Cupressales</taxon>
        <taxon>Taxaceae</taxon>
        <taxon>Taxus</taxon>
    </lineage>
</organism>
<dbReference type="Proteomes" id="UP000824469">
    <property type="component" value="Unassembled WGS sequence"/>
</dbReference>
<accession>A0AA38FCZ8</accession>
<dbReference type="AlphaFoldDB" id="A0AA38FCZ8"/>
<feature type="non-terminal residue" evidence="1">
    <location>
        <position position="72"/>
    </location>
</feature>
<name>A0AA38FCZ8_TAXCH</name>
<proteinExistence type="predicted"/>